<gene>
    <name evidence="3" type="ORF">C8E83_1366</name>
</gene>
<dbReference type="AlphaFoldDB" id="A0A495IE35"/>
<name>A0A495IE35_9MICO</name>
<feature type="compositionally biased region" description="Low complexity" evidence="1">
    <location>
        <begin position="9"/>
        <end position="20"/>
    </location>
</feature>
<keyword evidence="2" id="KW-1133">Transmembrane helix</keyword>
<feature type="region of interest" description="Disordered" evidence="1">
    <location>
        <begin position="26"/>
        <end position="52"/>
    </location>
</feature>
<dbReference type="OrthoDB" id="5057864at2"/>
<reference evidence="3 4" key="1">
    <citation type="submission" date="2018-10" db="EMBL/GenBank/DDBJ databases">
        <title>Sequencing the genomes of 1000 actinobacteria strains.</title>
        <authorList>
            <person name="Klenk H.-P."/>
        </authorList>
    </citation>
    <scope>NUCLEOTIDE SEQUENCE [LARGE SCALE GENOMIC DNA]</scope>
    <source>
        <strain evidence="3 4">DSM 17894</strain>
    </source>
</reference>
<evidence type="ECO:0000256" key="2">
    <source>
        <dbReference type="SAM" id="Phobius"/>
    </source>
</evidence>
<sequence>MTPTSTEPDGAAGADDADDAWAAWAARTPAPTEVAAESTEIPRPAPPARRTRVTAETSFRRFLVGTIVVLALLCAGFVVVSQQQGPKLDQTQVDTTAVTQDPGQQARLFVATAVSHVARSQVTVTPDVPFTVQTVGTVVAVQFTDRLAYSTRYTIRVDGVTSVDGSRASTLTTHFTTASASVLALVRNPGGVDQIVRADLRSPGRPVVYRARGIQAFGQVGDDLVVVTEQAGLSTISLVARSDGTTEKLVLPGAGTVTSFAVDPPTGVVVFGWTAAGAGGTPRRPGATTPLYTIPLSGNHLATRLLGPGHRPVSATSWFMTAGAPVVVARVAGGDVERVDLSLGGRASAVSDPAPSVSARLNGEAGASVVGGAARIEGGRVVVQGRSLYAPIAGTRVVAVEASPNGEFAVVVTAPASSPADGYTIDPVPVSPTTLVVDARSGAVVASLSGAHLDW</sequence>
<dbReference type="Proteomes" id="UP000280008">
    <property type="component" value="Unassembled WGS sequence"/>
</dbReference>
<dbReference type="RefSeq" id="WP_121369018.1">
    <property type="nucleotide sequence ID" value="NZ_RBKS01000001.1"/>
</dbReference>
<comment type="caution">
    <text evidence="3">The sequence shown here is derived from an EMBL/GenBank/DDBJ whole genome shotgun (WGS) entry which is preliminary data.</text>
</comment>
<evidence type="ECO:0000313" key="4">
    <source>
        <dbReference type="Proteomes" id="UP000280008"/>
    </source>
</evidence>
<accession>A0A495IE35</accession>
<feature type="region of interest" description="Disordered" evidence="1">
    <location>
        <begin position="1"/>
        <end position="20"/>
    </location>
</feature>
<evidence type="ECO:0008006" key="5">
    <source>
        <dbReference type="Google" id="ProtNLM"/>
    </source>
</evidence>
<proteinExistence type="predicted"/>
<evidence type="ECO:0000313" key="3">
    <source>
        <dbReference type="EMBL" id="RKR74257.1"/>
    </source>
</evidence>
<dbReference type="EMBL" id="RBKS01000001">
    <property type="protein sequence ID" value="RKR74257.1"/>
    <property type="molecule type" value="Genomic_DNA"/>
</dbReference>
<feature type="transmembrane region" description="Helical" evidence="2">
    <location>
        <begin position="59"/>
        <end position="80"/>
    </location>
</feature>
<organism evidence="3 4">
    <name type="scientific">Frondihabitans australicus</name>
    <dbReference type="NCBI Taxonomy" id="386892"/>
    <lineage>
        <taxon>Bacteria</taxon>
        <taxon>Bacillati</taxon>
        <taxon>Actinomycetota</taxon>
        <taxon>Actinomycetes</taxon>
        <taxon>Micrococcales</taxon>
        <taxon>Microbacteriaceae</taxon>
        <taxon>Frondihabitans</taxon>
    </lineage>
</organism>
<keyword evidence="2" id="KW-0812">Transmembrane</keyword>
<protein>
    <recommendedName>
        <fullName evidence="5">SbsA Ig-like domain-containing protein</fullName>
    </recommendedName>
</protein>
<keyword evidence="4" id="KW-1185">Reference proteome</keyword>
<evidence type="ECO:0000256" key="1">
    <source>
        <dbReference type="SAM" id="MobiDB-lite"/>
    </source>
</evidence>
<keyword evidence="2" id="KW-0472">Membrane</keyword>